<feature type="region of interest" description="Disordered" evidence="2">
    <location>
        <begin position="92"/>
        <end position="115"/>
    </location>
</feature>
<organism evidence="4 5">
    <name type="scientific">Hyphopichia burtonii NRRL Y-1933</name>
    <dbReference type="NCBI Taxonomy" id="984485"/>
    <lineage>
        <taxon>Eukaryota</taxon>
        <taxon>Fungi</taxon>
        <taxon>Dikarya</taxon>
        <taxon>Ascomycota</taxon>
        <taxon>Saccharomycotina</taxon>
        <taxon>Pichiomycetes</taxon>
        <taxon>Debaryomycetaceae</taxon>
        <taxon>Hyphopichia</taxon>
    </lineage>
</organism>
<proteinExistence type="predicted"/>
<dbReference type="RefSeq" id="XP_020078483.1">
    <property type="nucleotide sequence ID" value="XM_020220371.1"/>
</dbReference>
<dbReference type="Proteomes" id="UP000095085">
    <property type="component" value="Unassembled WGS sequence"/>
</dbReference>
<feature type="compositionally biased region" description="Low complexity" evidence="2">
    <location>
        <begin position="97"/>
        <end position="112"/>
    </location>
</feature>
<dbReference type="GeneID" id="30994921"/>
<name>A0A1E4RQB2_9ASCO</name>
<evidence type="ECO:0000313" key="4">
    <source>
        <dbReference type="EMBL" id="ODV69416.1"/>
    </source>
</evidence>
<evidence type="ECO:0000256" key="2">
    <source>
        <dbReference type="SAM" id="MobiDB-lite"/>
    </source>
</evidence>
<dbReference type="InterPro" id="IPR036778">
    <property type="entry name" value="OHCU_decarboxylase_sf"/>
</dbReference>
<dbReference type="InterPro" id="IPR018020">
    <property type="entry name" value="OHCU_decarboxylase"/>
</dbReference>
<protein>
    <recommendedName>
        <fullName evidence="3">Oxo-4-hydroxy-4-carboxy-5-ureidoimidazoline decarboxylase domain-containing protein</fullName>
    </recommendedName>
</protein>
<sequence length="187" mass="21138">MVYALPPINQLLQLAQNEQVEVLNHLFEPCSTLSAFIIKNVLPDQNFQSYKDFIETVRSKLLSFLHSEESKANDISPDISKIIAAHPRLGPAKKTGTELSSHSSSEQKSLQGSEEESAKLLQLNEEYEATFPGLRYVVFVNGRSRELIMSNMKQRIQRGDITLERKEAFNAMCDIAWDRAKKLGAKL</sequence>
<dbReference type="AlphaFoldDB" id="A0A1E4RQB2"/>
<reference evidence="5" key="1">
    <citation type="submission" date="2016-05" db="EMBL/GenBank/DDBJ databases">
        <title>Comparative genomics of biotechnologically important yeasts.</title>
        <authorList>
            <consortium name="DOE Joint Genome Institute"/>
            <person name="Riley R."/>
            <person name="Haridas S."/>
            <person name="Wolfe K.H."/>
            <person name="Lopes M.R."/>
            <person name="Hittinger C.T."/>
            <person name="Goker M."/>
            <person name="Salamov A."/>
            <person name="Wisecaver J."/>
            <person name="Long T.M."/>
            <person name="Aerts A.L."/>
            <person name="Barry K."/>
            <person name="Choi C."/>
            <person name="Clum A."/>
            <person name="Coughlan A.Y."/>
            <person name="Deshpande S."/>
            <person name="Douglass A.P."/>
            <person name="Hanson S.J."/>
            <person name="Klenk H.-P."/>
            <person name="Labutti K."/>
            <person name="Lapidus A."/>
            <person name="Lindquist E."/>
            <person name="Lipzen A."/>
            <person name="Meier-Kolthoff J.P."/>
            <person name="Ohm R.A."/>
            <person name="Otillar R.P."/>
            <person name="Pangilinan J."/>
            <person name="Peng Y."/>
            <person name="Rokas A."/>
            <person name="Rosa C.A."/>
            <person name="Scheuner C."/>
            <person name="Sibirny A.A."/>
            <person name="Slot J.C."/>
            <person name="Stielow J.B."/>
            <person name="Sun H."/>
            <person name="Kurtzman C.P."/>
            <person name="Blackwell M."/>
            <person name="Grigoriev I.V."/>
            <person name="Jeffries T.W."/>
        </authorList>
    </citation>
    <scope>NUCLEOTIDE SEQUENCE [LARGE SCALE GENOMIC DNA]</scope>
    <source>
        <strain evidence="5">NRRL Y-1933</strain>
    </source>
</reference>
<feature type="domain" description="Oxo-4-hydroxy-4-carboxy-5-ureidoimidazoline decarboxylase" evidence="3">
    <location>
        <begin position="13"/>
        <end position="181"/>
    </location>
</feature>
<dbReference type="Pfam" id="PF09349">
    <property type="entry name" value="OHCU_decarbox"/>
    <property type="match status" value="1"/>
</dbReference>
<dbReference type="STRING" id="984485.A0A1E4RQB2"/>
<evidence type="ECO:0000259" key="3">
    <source>
        <dbReference type="Pfam" id="PF09349"/>
    </source>
</evidence>
<evidence type="ECO:0000256" key="1">
    <source>
        <dbReference type="ARBA" id="ARBA00022631"/>
    </source>
</evidence>
<dbReference type="EMBL" id="KV454538">
    <property type="protein sequence ID" value="ODV69416.1"/>
    <property type="molecule type" value="Genomic_DNA"/>
</dbReference>
<evidence type="ECO:0000313" key="5">
    <source>
        <dbReference type="Proteomes" id="UP000095085"/>
    </source>
</evidence>
<dbReference type="OrthoDB" id="5398391at2759"/>
<gene>
    <name evidence="4" type="ORF">HYPBUDRAFT_151189</name>
</gene>
<dbReference type="PANTHER" id="PTHR37987">
    <property type="entry name" value="CHROMOSOME 9, WHOLE GENOME SHOTGUN SEQUENCE"/>
    <property type="match status" value="1"/>
</dbReference>
<keyword evidence="5" id="KW-1185">Reference proteome</keyword>
<keyword evidence="1" id="KW-0659">Purine metabolism</keyword>
<dbReference type="PANTHER" id="PTHR37987:SF1">
    <property type="entry name" value="OXO-4-HYDROXY-4-CARBOXY-5-UREIDOIMIDAZOLINE DECARBOXYLASE DOMAIN-CONTAINING PROTEIN"/>
    <property type="match status" value="1"/>
</dbReference>
<dbReference type="Gene3D" id="1.10.3330.10">
    <property type="entry name" value="Oxo-4-hydroxy-4-carboxy-5-ureidoimidazoline decarboxylase"/>
    <property type="match status" value="1"/>
</dbReference>
<accession>A0A1E4RQB2</accession>
<dbReference type="GO" id="GO:0006144">
    <property type="term" value="P:purine nucleobase metabolic process"/>
    <property type="evidence" value="ECO:0007669"/>
    <property type="project" value="UniProtKB-KW"/>
</dbReference>
<dbReference type="SUPFAM" id="SSF158694">
    <property type="entry name" value="UraD-Like"/>
    <property type="match status" value="1"/>
</dbReference>